<dbReference type="KEGG" id="vaq:FIV01_16080"/>
<dbReference type="AlphaFoldDB" id="A0A5P9CQ23"/>
<evidence type="ECO:0000259" key="1">
    <source>
        <dbReference type="PROSITE" id="PS51186"/>
    </source>
</evidence>
<dbReference type="Pfam" id="PF00583">
    <property type="entry name" value="Acetyltransf_1"/>
    <property type="match status" value="1"/>
</dbReference>
<dbReference type="InterPro" id="IPR016181">
    <property type="entry name" value="Acyl_CoA_acyltransferase"/>
</dbReference>
<dbReference type="InterPro" id="IPR000182">
    <property type="entry name" value="GNAT_dom"/>
</dbReference>
<sequence>MENLQGLQMELKVAAYEDYERLASLQAQSWKMFYQDALEPKYLDLDILADRRAVWQTRLINPPYNQHVLLLEEGGLLCGFICAFGNHDYEKGTIIDALHIDEYYLGKGLDVKLVSHVAQWVKKHFPNNGIYVNVVKSNRRAITFCEWLGGHFKQERTWNTPCGSQVPELIYSWNSPEKLLESTSRSQSSVLNLVKG</sequence>
<dbReference type="PROSITE" id="PS51186">
    <property type="entry name" value="GNAT"/>
    <property type="match status" value="1"/>
</dbReference>
<organism evidence="2 3">
    <name type="scientific">Vibrio aquimaris</name>
    <dbReference type="NCBI Taxonomy" id="2587862"/>
    <lineage>
        <taxon>Bacteria</taxon>
        <taxon>Pseudomonadati</taxon>
        <taxon>Pseudomonadota</taxon>
        <taxon>Gammaproteobacteria</taxon>
        <taxon>Vibrionales</taxon>
        <taxon>Vibrionaceae</taxon>
        <taxon>Vibrio</taxon>
    </lineage>
</organism>
<keyword evidence="3" id="KW-1185">Reference proteome</keyword>
<geneLocation type="plasmid" evidence="3">
    <name>pthaf100_a</name>
</geneLocation>
<dbReference type="Proteomes" id="UP000326936">
    <property type="component" value="Plasmid pTHAF100_a"/>
</dbReference>
<proteinExistence type="predicted"/>
<dbReference type="GO" id="GO:0016747">
    <property type="term" value="F:acyltransferase activity, transferring groups other than amino-acyl groups"/>
    <property type="evidence" value="ECO:0007669"/>
    <property type="project" value="InterPro"/>
</dbReference>
<name>A0A5P9CQ23_9VIBR</name>
<dbReference type="SUPFAM" id="SSF55729">
    <property type="entry name" value="Acyl-CoA N-acyltransferases (Nat)"/>
    <property type="match status" value="1"/>
</dbReference>
<gene>
    <name evidence="2" type="ORF">FIV01_16080</name>
</gene>
<dbReference type="EMBL" id="CP045351">
    <property type="protein sequence ID" value="QFT27907.1"/>
    <property type="molecule type" value="Genomic_DNA"/>
</dbReference>
<dbReference type="Gene3D" id="3.40.630.30">
    <property type="match status" value="1"/>
</dbReference>
<reference evidence="2 3" key="1">
    <citation type="submission" date="2019-10" db="EMBL/GenBank/DDBJ databases">
        <title>Complete genome sequence of Vibrio sp. strain THAF100, isolated from non-filtered water from the water column of tank 6 of a marine aquarium containing stony-coral fragments. Water maintained at 26 degree C.</title>
        <authorList>
            <person name="Ruckert C."/>
            <person name="Franco A."/>
            <person name="Kalinowski J."/>
            <person name="Glaeser S."/>
        </authorList>
    </citation>
    <scope>NUCLEOTIDE SEQUENCE [LARGE SCALE GENOMIC DNA]</scope>
    <source>
        <strain evidence="2 3">THAF100</strain>
        <plasmid evidence="3">pthaf100_a</plasmid>
    </source>
</reference>
<evidence type="ECO:0000313" key="2">
    <source>
        <dbReference type="EMBL" id="QFT27907.1"/>
    </source>
</evidence>
<keyword evidence="2" id="KW-0614">Plasmid</keyword>
<feature type="domain" description="N-acetyltransferase" evidence="1">
    <location>
        <begin position="9"/>
        <end position="176"/>
    </location>
</feature>
<accession>A0A5P9CQ23</accession>
<protein>
    <recommendedName>
        <fullName evidence="1">N-acetyltransferase domain-containing protein</fullName>
    </recommendedName>
</protein>
<evidence type="ECO:0000313" key="3">
    <source>
        <dbReference type="Proteomes" id="UP000326936"/>
    </source>
</evidence>